<dbReference type="InterPro" id="IPR014878">
    <property type="entry name" value="THAP4-like_heme-bd"/>
</dbReference>
<evidence type="ECO:0000313" key="3">
    <source>
        <dbReference type="EMBL" id="KAF7286432.1"/>
    </source>
</evidence>
<comment type="caution">
    <text evidence="3">The sequence shown here is derived from an EMBL/GenBank/DDBJ whole genome shotgun (WGS) entry which is preliminary data.</text>
</comment>
<dbReference type="SUPFAM" id="SSF50814">
    <property type="entry name" value="Lipocalins"/>
    <property type="match status" value="1"/>
</dbReference>
<dbReference type="PANTHER" id="PTHR15854">
    <property type="entry name" value="THAP4 PROTEIN"/>
    <property type="match status" value="1"/>
</dbReference>
<evidence type="ECO:0000313" key="4">
    <source>
        <dbReference type="Proteomes" id="UP000625711"/>
    </source>
</evidence>
<dbReference type="Gene3D" id="2.40.128.20">
    <property type="match status" value="1"/>
</dbReference>
<accession>A0A834IWD9</accession>
<feature type="domain" description="THAP4-like heme-binding" evidence="2">
    <location>
        <begin position="22"/>
        <end position="160"/>
    </location>
</feature>
<dbReference type="Proteomes" id="UP000625711">
    <property type="component" value="Unassembled WGS sequence"/>
</dbReference>
<reference evidence="3" key="1">
    <citation type="submission" date="2020-08" db="EMBL/GenBank/DDBJ databases">
        <title>Genome sequencing and assembly of the red palm weevil Rhynchophorus ferrugineus.</title>
        <authorList>
            <person name="Dias G.B."/>
            <person name="Bergman C.M."/>
            <person name="Manee M."/>
        </authorList>
    </citation>
    <scope>NUCLEOTIDE SEQUENCE</scope>
    <source>
        <strain evidence="3">AA-2017</strain>
        <tissue evidence="3">Whole larva</tissue>
    </source>
</reference>
<dbReference type="EMBL" id="JAACXV010000026">
    <property type="protein sequence ID" value="KAF7286432.1"/>
    <property type="molecule type" value="Genomic_DNA"/>
</dbReference>
<evidence type="ECO:0000256" key="1">
    <source>
        <dbReference type="ARBA" id="ARBA00036993"/>
    </source>
</evidence>
<comment type="catalytic activity">
    <reaction evidence="1">
        <text>peroxynitrite = nitrate</text>
        <dbReference type="Rhea" id="RHEA:63116"/>
        <dbReference type="ChEBI" id="CHEBI:17632"/>
        <dbReference type="ChEBI" id="CHEBI:25941"/>
    </reaction>
    <physiologicalReaction direction="left-to-right" evidence="1">
        <dbReference type="Rhea" id="RHEA:63117"/>
    </physiologicalReaction>
</comment>
<gene>
    <name evidence="3" type="ORF">GWI33_005350</name>
</gene>
<dbReference type="OrthoDB" id="58529at2759"/>
<sequence length="178" mass="20296">MDILHGDNLLNDLKNRPPDKAVEPIEWIIGKWHSVIGEVMTPEEELEHCCLLTFTSHGQPALNFSAAYWDPETKNIDKFENGFLRVEPGTNKMSFIVSHSNGLSSLEEGELINPHSFKVKGKKLIAPSGIKRQDNLNITSIERQFLLESGNLNYSMNIETDIPFHTYEFTYLLKKISH</sequence>
<dbReference type="AlphaFoldDB" id="A0A834IWD9"/>
<dbReference type="InterPro" id="IPR012674">
    <property type="entry name" value="Calycin"/>
</dbReference>
<proteinExistence type="predicted"/>
<evidence type="ECO:0000259" key="2">
    <source>
        <dbReference type="Pfam" id="PF08768"/>
    </source>
</evidence>
<keyword evidence="4" id="KW-1185">Reference proteome</keyword>
<dbReference type="CDD" id="cd07828">
    <property type="entry name" value="lipocalin_heme-bd-THAP4-like"/>
    <property type="match status" value="1"/>
</dbReference>
<dbReference type="Pfam" id="PF08768">
    <property type="entry name" value="THAP4_heme-bd"/>
    <property type="match status" value="1"/>
</dbReference>
<name>A0A834IWD9_RHYFE</name>
<dbReference type="PANTHER" id="PTHR15854:SF4">
    <property type="entry name" value="PEROXYNITRITE ISOMERASE THAP4"/>
    <property type="match status" value="1"/>
</dbReference>
<protein>
    <recommendedName>
        <fullName evidence="2">THAP4-like heme-binding domain-containing protein</fullName>
    </recommendedName>
</protein>
<organism evidence="3 4">
    <name type="scientific">Rhynchophorus ferrugineus</name>
    <name type="common">Red palm weevil</name>
    <name type="synonym">Curculio ferrugineus</name>
    <dbReference type="NCBI Taxonomy" id="354439"/>
    <lineage>
        <taxon>Eukaryota</taxon>
        <taxon>Metazoa</taxon>
        <taxon>Ecdysozoa</taxon>
        <taxon>Arthropoda</taxon>
        <taxon>Hexapoda</taxon>
        <taxon>Insecta</taxon>
        <taxon>Pterygota</taxon>
        <taxon>Neoptera</taxon>
        <taxon>Endopterygota</taxon>
        <taxon>Coleoptera</taxon>
        <taxon>Polyphaga</taxon>
        <taxon>Cucujiformia</taxon>
        <taxon>Curculionidae</taxon>
        <taxon>Dryophthorinae</taxon>
        <taxon>Rhynchophorus</taxon>
    </lineage>
</organism>
<dbReference type="InterPro" id="IPR045165">
    <property type="entry name" value="Nitrobindin"/>
</dbReference>